<organism evidence="1 2">
    <name type="scientific">Aspergillus pseudonomiae</name>
    <dbReference type="NCBI Taxonomy" id="1506151"/>
    <lineage>
        <taxon>Eukaryota</taxon>
        <taxon>Fungi</taxon>
        <taxon>Dikarya</taxon>
        <taxon>Ascomycota</taxon>
        <taxon>Pezizomycotina</taxon>
        <taxon>Eurotiomycetes</taxon>
        <taxon>Eurotiomycetidae</taxon>
        <taxon>Eurotiales</taxon>
        <taxon>Aspergillaceae</taxon>
        <taxon>Aspergillus</taxon>
        <taxon>Aspergillus subgen. Circumdati</taxon>
    </lineage>
</organism>
<protein>
    <submittedName>
        <fullName evidence="1">Uncharacterized protein</fullName>
    </submittedName>
</protein>
<evidence type="ECO:0000313" key="1">
    <source>
        <dbReference type="EMBL" id="KAE8397692.1"/>
    </source>
</evidence>
<dbReference type="EMBL" id="ML736883">
    <property type="protein sequence ID" value="KAE8397692.1"/>
    <property type="molecule type" value="Genomic_DNA"/>
</dbReference>
<dbReference type="Proteomes" id="UP000325579">
    <property type="component" value="Unassembled WGS sequence"/>
</dbReference>
<evidence type="ECO:0000313" key="2">
    <source>
        <dbReference type="Proteomes" id="UP000325579"/>
    </source>
</evidence>
<proteinExistence type="predicted"/>
<dbReference type="GeneID" id="43675474"/>
<keyword evidence="2" id="KW-1185">Reference proteome</keyword>
<accession>A0A5N7CU46</accession>
<dbReference type="RefSeq" id="XP_031935011.1">
    <property type="nucleotide sequence ID" value="XM_032090783.1"/>
</dbReference>
<gene>
    <name evidence="1" type="ORF">BDV37DRAFT_50371</name>
</gene>
<sequence length="114" mass="12924">MFTLNRVYATTLEVRKLRAASLPLSLPLWRPTLRYINSFVDDNGKVNPVRHVRVSFCSNSWKGLSPLDFPLCGYAKGTISNPPASSESPCSVGMRRKHYPPIFTSQYRSTSRPY</sequence>
<dbReference type="AlphaFoldDB" id="A0A5N7CU46"/>
<name>A0A5N7CU46_9EURO</name>
<reference evidence="1 2" key="1">
    <citation type="submission" date="2019-04" db="EMBL/GenBank/DDBJ databases">
        <authorList>
            <consortium name="DOE Joint Genome Institute"/>
            <person name="Mondo S."/>
            <person name="Kjaerbolling I."/>
            <person name="Vesth T."/>
            <person name="Frisvad J.C."/>
            <person name="Nybo J.L."/>
            <person name="Theobald S."/>
            <person name="Kildgaard S."/>
            <person name="Isbrandt T."/>
            <person name="Kuo A."/>
            <person name="Sato A."/>
            <person name="Lyhne E.K."/>
            <person name="Kogle M.E."/>
            <person name="Wiebenga A."/>
            <person name="Kun R.S."/>
            <person name="Lubbers R.J."/>
            <person name="Makela M.R."/>
            <person name="Barry K."/>
            <person name="Chovatia M."/>
            <person name="Clum A."/>
            <person name="Daum C."/>
            <person name="Haridas S."/>
            <person name="He G."/>
            <person name="LaButti K."/>
            <person name="Lipzen A."/>
            <person name="Riley R."/>
            <person name="Salamov A."/>
            <person name="Simmons B.A."/>
            <person name="Magnuson J.K."/>
            <person name="Henrissat B."/>
            <person name="Mortensen U.H."/>
            <person name="Larsen T.O."/>
            <person name="Devries R.P."/>
            <person name="Grigoriev I.V."/>
            <person name="Machida M."/>
            <person name="Baker S.E."/>
            <person name="Andersen M.R."/>
            <person name="Cantor M.N."/>
            <person name="Hua S.X."/>
        </authorList>
    </citation>
    <scope>NUCLEOTIDE SEQUENCE [LARGE SCALE GENOMIC DNA]</scope>
    <source>
        <strain evidence="1 2">CBS 119388</strain>
    </source>
</reference>